<feature type="region of interest" description="Disordered" evidence="1">
    <location>
        <begin position="392"/>
        <end position="426"/>
    </location>
</feature>
<organism evidence="2 3">
    <name type="scientific">Actinopolymorpha pittospori</name>
    <dbReference type="NCBI Taxonomy" id="648752"/>
    <lineage>
        <taxon>Bacteria</taxon>
        <taxon>Bacillati</taxon>
        <taxon>Actinomycetota</taxon>
        <taxon>Actinomycetes</taxon>
        <taxon>Propionibacteriales</taxon>
        <taxon>Actinopolymorphaceae</taxon>
        <taxon>Actinopolymorpha</taxon>
    </lineage>
</organism>
<evidence type="ECO:0000313" key="3">
    <source>
        <dbReference type="Proteomes" id="UP000638648"/>
    </source>
</evidence>
<dbReference type="AlphaFoldDB" id="A0A927RCU3"/>
<protein>
    <submittedName>
        <fullName evidence="2">Uncharacterized protein</fullName>
    </submittedName>
</protein>
<feature type="compositionally biased region" description="Polar residues" evidence="1">
    <location>
        <begin position="18"/>
        <end position="27"/>
    </location>
</feature>
<gene>
    <name evidence="2" type="ORF">HEB94_007127</name>
</gene>
<sequence length="454" mass="49989">MDDDSSQVSRASGAPQGRESQGATQRNAESVALLKQLAVPKIADGPAIAVQKKLVEDLEKLFQSEASTEINLGGILIERLPDRYDGNDDLFTKAVQQAKLVQLPGTILGARSGGSERAGLVIQAGLGPALIENTLKTMIDAKQLEYLRLVGLPNGEWKILVEVHYIRSRPKDATGLHKDTKGETLFVNLNYHVGDNKVMGPEYVLNPAPSPEHDALIKGTDGKPGTLPKVFTDDLDEIRRTLGKPTEIRTGIVNPYGYVAFVDEAIHHATPLYGHRFITGKEFRAYLAQKYPAELAEITRADKEYQASRWPAALYAYSTYVNKTIIAEGEIAKWLNWLGMTGDANLYTRVHFAATMTSDEIDLMLHTVGSWPGAQRRGVGGFYAASIPQAPTLSPVNEPGSPPLKRQASTADFKKDQPPPLPDDVPRRFLRSWIRVVPESMATRLREYRPTQGQ</sequence>
<comment type="caution">
    <text evidence="2">The sequence shown here is derived from an EMBL/GenBank/DDBJ whole genome shotgun (WGS) entry which is preliminary data.</text>
</comment>
<evidence type="ECO:0000256" key="1">
    <source>
        <dbReference type="SAM" id="MobiDB-lite"/>
    </source>
</evidence>
<dbReference type="Proteomes" id="UP000638648">
    <property type="component" value="Unassembled WGS sequence"/>
</dbReference>
<feature type="compositionally biased region" description="Polar residues" evidence="1">
    <location>
        <begin position="1"/>
        <end position="10"/>
    </location>
</feature>
<feature type="region of interest" description="Disordered" evidence="1">
    <location>
        <begin position="1"/>
        <end position="27"/>
    </location>
</feature>
<evidence type="ECO:0000313" key="2">
    <source>
        <dbReference type="EMBL" id="MBE1610279.1"/>
    </source>
</evidence>
<dbReference type="EMBL" id="JADBEM010000001">
    <property type="protein sequence ID" value="MBE1610279.1"/>
    <property type="molecule type" value="Genomic_DNA"/>
</dbReference>
<reference evidence="2" key="1">
    <citation type="submission" date="2020-10" db="EMBL/GenBank/DDBJ databases">
        <title>Sequencing the genomes of 1000 actinobacteria strains.</title>
        <authorList>
            <person name="Klenk H.-P."/>
        </authorList>
    </citation>
    <scope>NUCLEOTIDE SEQUENCE</scope>
    <source>
        <strain evidence="2">DSM 45354</strain>
    </source>
</reference>
<keyword evidence="3" id="KW-1185">Reference proteome</keyword>
<dbReference type="RefSeq" id="WP_192753671.1">
    <property type="nucleotide sequence ID" value="NZ_BAABJL010000095.1"/>
</dbReference>
<proteinExistence type="predicted"/>
<accession>A0A927RCU3</accession>
<name>A0A927RCU3_9ACTN</name>